<protein>
    <submittedName>
        <fullName evidence="7">NAD(P)/FAD-dependent oxidoreductase</fullName>
        <ecNumber evidence="7">1.-.-.-</ecNumber>
    </submittedName>
</protein>
<name>A0ABV4D5A3_9LACT</name>
<dbReference type="EMBL" id="JBCLSQ010000001">
    <property type="protein sequence ID" value="MEY8536945.1"/>
    <property type="molecule type" value="Genomic_DNA"/>
</dbReference>
<feature type="domain" description="Pyridine nucleotide-disulphide oxidoreductase dimerisation" evidence="5">
    <location>
        <begin position="338"/>
        <end position="433"/>
    </location>
</feature>
<dbReference type="PANTHER" id="PTHR43014:SF5">
    <property type="entry name" value="GLUTATHIONE REDUCTASE (NADPH)"/>
    <property type="match status" value="1"/>
</dbReference>
<dbReference type="Proteomes" id="UP001565242">
    <property type="component" value="Unassembled WGS sequence"/>
</dbReference>
<evidence type="ECO:0000256" key="2">
    <source>
        <dbReference type="ARBA" id="ARBA00007532"/>
    </source>
</evidence>
<evidence type="ECO:0000313" key="7">
    <source>
        <dbReference type="EMBL" id="MEY8536945.1"/>
    </source>
</evidence>
<dbReference type="Pfam" id="PF07992">
    <property type="entry name" value="Pyr_redox_2"/>
    <property type="match status" value="1"/>
</dbReference>
<evidence type="ECO:0000256" key="1">
    <source>
        <dbReference type="ARBA" id="ARBA00001974"/>
    </source>
</evidence>
<dbReference type="PANTHER" id="PTHR43014">
    <property type="entry name" value="MERCURIC REDUCTASE"/>
    <property type="match status" value="1"/>
</dbReference>
<dbReference type="Gene3D" id="3.30.390.30">
    <property type="match status" value="1"/>
</dbReference>
<evidence type="ECO:0000256" key="3">
    <source>
        <dbReference type="ARBA" id="ARBA00022630"/>
    </source>
</evidence>
<dbReference type="InterPro" id="IPR023753">
    <property type="entry name" value="FAD/NAD-binding_dom"/>
</dbReference>
<keyword evidence="8" id="KW-1185">Reference proteome</keyword>
<keyword evidence="4" id="KW-0274">FAD</keyword>
<dbReference type="InterPro" id="IPR001100">
    <property type="entry name" value="Pyr_nuc-diS_OxRdtase"/>
</dbReference>
<feature type="domain" description="FAD/NAD(P)-binding" evidence="6">
    <location>
        <begin position="4"/>
        <end position="312"/>
    </location>
</feature>
<evidence type="ECO:0000256" key="4">
    <source>
        <dbReference type="ARBA" id="ARBA00022827"/>
    </source>
</evidence>
<dbReference type="PRINTS" id="PR00411">
    <property type="entry name" value="PNDRDTASEI"/>
</dbReference>
<comment type="similarity">
    <text evidence="2">Belongs to the class-I pyridine nucleotide-disulfide oxidoreductase family.</text>
</comment>
<dbReference type="Pfam" id="PF02852">
    <property type="entry name" value="Pyr_redox_dim"/>
    <property type="match status" value="1"/>
</dbReference>
<gene>
    <name evidence="7" type="ORF">AALM99_00615</name>
</gene>
<keyword evidence="7" id="KW-0560">Oxidoreductase</keyword>
<dbReference type="Gene3D" id="3.50.50.60">
    <property type="entry name" value="FAD/NAD(P)-binding domain"/>
    <property type="match status" value="2"/>
</dbReference>
<keyword evidence="3" id="KW-0285">Flavoprotein</keyword>
<proteinExistence type="inferred from homology"/>
<dbReference type="InterPro" id="IPR036188">
    <property type="entry name" value="FAD/NAD-bd_sf"/>
</dbReference>
<dbReference type="RefSeq" id="WP_369917572.1">
    <property type="nucleotide sequence ID" value="NZ_JBCLSQ010000001.1"/>
</dbReference>
<dbReference type="PIRSF" id="PIRSF000350">
    <property type="entry name" value="Mercury_reductase_MerA"/>
    <property type="match status" value="1"/>
</dbReference>
<evidence type="ECO:0000259" key="5">
    <source>
        <dbReference type="Pfam" id="PF02852"/>
    </source>
</evidence>
<comment type="caution">
    <text evidence="7">The sequence shown here is derived from an EMBL/GenBank/DDBJ whole genome shotgun (WGS) entry which is preliminary data.</text>
</comment>
<dbReference type="PRINTS" id="PR00368">
    <property type="entry name" value="FADPNR"/>
</dbReference>
<dbReference type="InterPro" id="IPR016156">
    <property type="entry name" value="FAD/NAD-linked_Rdtase_dimer_sf"/>
</dbReference>
<dbReference type="SUPFAM" id="SSF51905">
    <property type="entry name" value="FAD/NAD(P)-binding domain"/>
    <property type="match status" value="1"/>
</dbReference>
<dbReference type="InterPro" id="IPR004099">
    <property type="entry name" value="Pyr_nucl-diS_OxRdtase_dimer"/>
</dbReference>
<dbReference type="GO" id="GO:0016491">
    <property type="term" value="F:oxidoreductase activity"/>
    <property type="evidence" value="ECO:0007669"/>
    <property type="project" value="UniProtKB-KW"/>
</dbReference>
<sequence length="441" mass="48596">MKKYDYIVIGAGPGGNAFAYEMKAQGASVLLVEKDKWGGTCPNYGCDPTKIMMALVEAKQRAENLFSAGLHGNLHIDWKKMLAQKNAYSNAVPSRTRKGLESAGIDLVFGAAHFTKSGAVLVGEEKYIAGKYVIATGARPRALDIEGSEYLLTSNDFLDLEELPQRVIFLGAGYVSLELAQIANAAGAKVSVLTHGRQVLPNFDEEFSDSYIKQLQKEGISFIDSFSAQKVQKTGKKFHIWAEDGREFTADIIISAVGRVANVEELNLENVGIEVSAKGIPVNGFLQTVNPNIYALGDVLDKKIPKLTPVSGFEARYLARHLSPESQNKEEIQYPALPTVIFGSSKLAKIGQTQVIDSETERSLDMTEWYTYKRIADPLSKIKIIVNQKNEILGATVLSTVADELVNILNFCIKQSINLEEFQKMIMAYPTIASDLFYLYK</sequence>
<evidence type="ECO:0000313" key="8">
    <source>
        <dbReference type="Proteomes" id="UP001565242"/>
    </source>
</evidence>
<dbReference type="SUPFAM" id="SSF55424">
    <property type="entry name" value="FAD/NAD-linked reductases, dimerisation (C-terminal) domain"/>
    <property type="match status" value="1"/>
</dbReference>
<reference evidence="7 8" key="1">
    <citation type="submission" date="2024-03" db="EMBL/GenBank/DDBJ databases">
        <title>Mouse gut bacterial collection (mGBC) of GemPharmatech.</title>
        <authorList>
            <person name="He Y."/>
            <person name="Dong L."/>
            <person name="Wu D."/>
            <person name="Gao X."/>
            <person name="Lin Z."/>
        </authorList>
    </citation>
    <scope>NUCLEOTIDE SEQUENCE [LARGE SCALE GENOMIC DNA]</scope>
    <source>
        <strain evidence="7 8">20-218</strain>
    </source>
</reference>
<organism evidence="7 8">
    <name type="scientific">Lactococcus muris</name>
    <dbReference type="NCBI Taxonomy" id="2941330"/>
    <lineage>
        <taxon>Bacteria</taxon>
        <taxon>Bacillati</taxon>
        <taxon>Bacillota</taxon>
        <taxon>Bacilli</taxon>
        <taxon>Lactobacillales</taxon>
        <taxon>Streptococcaceae</taxon>
        <taxon>Lactococcus</taxon>
    </lineage>
</organism>
<accession>A0ABV4D5A3</accession>
<evidence type="ECO:0000259" key="6">
    <source>
        <dbReference type="Pfam" id="PF07992"/>
    </source>
</evidence>
<comment type="cofactor">
    <cofactor evidence="1">
        <name>FAD</name>
        <dbReference type="ChEBI" id="CHEBI:57692"/>
    </cofactor>
</comment>
<dbReference type="EC" id="1.-.-.-" evidence="7"/>